<evidence type="ECO:0000313" key="3">
    <source>
        <dbReference type="EMBL" id="KUG59448.1"/>
    </source>
</evidence>
<keyword evidence="2" id="KW-1133">Transmembrane helix</keyword>
<evidence type="ECO:0000313" key="4">
    <source>
        <dbReference type="Proteomes" id="UP000054837"/>
    </source>
</evidence>
<evidence type="ECO:0008006" key="5">
    <source>
        <dbReference type="Google" id="ProtNLM"/>
    </source>
</evidence>
<keyword evidence="2" id="KW-0812">Transmembrane</keyword>
<evidence type="ECO:0000256" key="2">
    <source>
        <dbReference type="SAM" id="Phobius"/>
    </source>
</evidence>
<protein>
    <recommendedName>
        <fullName evidence="5">DUF4245 domain-containing protein</fullName>
    </recommendedName>
</protein>
<proteinExistence type="predicted"/>
<feature type="region of interest" description="Disordered" evidence="1">
    <location>
        <begin position="1"/>
        <end position="21"/>
    </location>
</feature>
<dbReference type="Proteomes" id="UP000054837">
    <property type="component" value="Unassembled WGS sequence"/>
</dbReference>
<dbReference type="Pfam" id="PF14030">
    <property type="entry name" value="DUF4245"/>
    <property type="match status" value="1"/>
</dbReference>
<dbReference type="RefSeq" id="WP_058889922.1">
    <property type="nucleotide sequence ID" value="NZ_LQBL01000002.1"/>
</dbReference>
<gene>
    <name evidence="3" type="ORF">AVL62_07225</name>
</gene>
<name>A0A0W8IHR4_9MICO</name>
<dbReference type="InterPro" id="IPR025339">
    <property type="entry name" value="DUF4245"/>
</dbReference>
<dbReference type="STRING" id="767452.AVL62_07225"/>
<keyword evidence="2" id="KW-0472">Membrane</keyword>
<evidence type="ECO:0000256" key="1">
    <source>
        <dbReference type="SAM" id="MobiDB-lite"/>
    </source>
</evidence>
<dbReference type="EMBL" id="LQBL01000002">
    <property type="protein sequence ID" value="KUG59448.1"/>
    <property type="molecule type" value="Genomic_DNA"/>
</dbReference>
<dbReference type="OrthoDB" id="5146801at2"/>
<dbReference type="AlphaFoldDB" id="A0A0W8IHR4"/>
<keyword evidence="4" id="KW-1185">Reference proteome</keyword>
<organism evidence="3 4">
    <name type="scientific">Serinicoccus chungangensis</name>
    <dbReference type="NCBI Taxonomy" id="767452"/>
    <lineage>
        <taxon>Bacteria</taxon>
        <taxon>Bacillati</taxon>
        <taxon>Actinomycetota</taxon>
        <taxon>Actinomycetes</taxon>
        <taxon>Micrococcales</taxon>
        <taxon>Ornithinimicrobiaceae</taxon>
        <taxon>Serinicoccus</taxon>
    </lineage>
</organism>
<feature type="compositionally biased region" description="Polar residues" evidence="1">
    <location>
        <begin position="1"/>
        <end position="10"/>
    </location>
</feature>
<sequence>MSTSSQTTPAPSGGPAPDRRRQRLASYTVRNMVYSTLLVLAVVLVWWSLTYNPSEQQGREVEVGSTASYAVAQADWPVWVPDPGEGWTPTVVWFEPLEQVPTWHISYVTPQGEYLAVHQGAGVDQAWQDAVLAGGERLGETDLTGPTGEHPWQVWEAESGNAQNAWLLGPEDADGTTVVVHGTAGEAEAVELLASVEARD</sequence>
<feature type="transmembrane region" description="Helical" evidence="2">
    <location>
        <begin position="29"/>
        <end position="49"/>
    </location>
</feature>
<comment type="caution">
    <text evidence="3">The sequence shown here is derived from an EMBL/GenBank/DDBJ whole genome shotgun (WGS) entry which is preliminary data.</text>
</comment>
<accession>A0A0W8IHR4</accession>
<reference evidence="3 4" key="1">
    <citation type="submission" date="2015-12" db="EMBL/GenBank/DDBJ databases">
        <title>Serinicoccus chungangenesis strain CD08_5 genome sequencing and assembly.</title>
        <authorList>
            <person name="Chander A.M."/>
            <person name="Kaur G."/>
            <person name="Nair G.R."/>
            <person name="Dhawan D.K."/>
            <person name="Kochhar R.K."/>
            <person name="Mayilraj S."/>
            <person name="Bhadada S.K."/>
        </authorList>
    </citation>
    <scope>NUCLEOTIDE SEQUENCE [LARGE SCALE GENOMIC DNA]</scope>
    <source>
        <strain evidence="3 4">CD08_5</strain>
    </source>
</reference>